<comment type="caution">
    <text evidence="1">The sequence shown here is derived from an EMBL/GenBank/DDBJ whole genome shotgun (WGS) entry which is preliminary data.</text>
</comment>
<gene>
    <name evidence="1" type="ORF">L0U88_16675</name>
</gene>
<evidence type="ECO:0000313" key="2">
    <source>
        <dbReference type="Proteomes" id="UP001200145"/>
    </source>
</evidence>
<dbReference type="EMBL" id="JAKEVY010000004">
    <property type="protein sequence ID" value="MCF1716279.1"/>
    <property type="molecule type" value="Genomic_DNA"/>
</dbReference>
<proteinExistence type="predicted"/>
<evidence type="ECO:0000313" key="1">
    <source>
        <dbReference type="EMBL" id="MCF1716279.1"/>
    </source>
</evidence>
<reference evidence="1 2" key="1">
    <citation type="submission" date="2022-01" db="EMBL/GenBank/DDBJ databases">
        <title>Flavihumibacter sp. nov., isolated from sediment of a river.</title>
        <authorList>
            <person name="Liu H."/>
        </authorList>
    </citation>
    <scope>NUCLEOTIDE SEQUENCE [LARGE SCALE GENOMIC DNA]</scope>
    <source>
        <strain evidence="1 2">RY-1</strain>
    </source>
</reference>
<dbReference type="Proteomes" id="UP001200145">
    <property type="component" value="Unassembled WGS sequence"/>
</dbReference>
<protein>
    <submittedName>
        <fullName evidence="1">Uncharacterized protein</fullName>
    </submittedName>
</protein>
<dbReference type="RefSeq" id="WP_234867327.1">
    <property type="nucleotide sequence ID" value="NZ_JAKEVY010000004.1"/>
</dbReference>
<organism evidence="1 2">
    <name type="scientific">Flavihumibacter fluminis</name>
    <dbReference type="NCBI Taxonomy" id="2909236"/>
    <lineage>
        <taxon>Bacteria</taxon>
        <taxon>Pseudomonadati</taxon>
        <taxon>Bacteroidota</taxon>
        <taxon>Chitinophagia</taxon>
        <taxon>Chitinophagales</taxon>
        <taxon>Chitinophagaceae</taxon>
        <taxon>Flavihumibacter</taxon>
    </lineage>
</organism>
<sequence length="176" mass="20344">MKAIPSISRWIAAAGLLMLMLPLFLSVFHQLHQQSVRYKMQAELQGTELTTVLLQPEELRWLKPGKEIWLNNSFFDVLSIDSSSLPWKVLGLYDPEDTKLHMKIIRLLHKEHNQEDRSLQAIAGFWSIWCQLPTEWTPTSPGIIEKTVQYSLVRINITDCMIPTDCPPPWATLYQS</sequence>
<keyword evidence="2" id="KW-1185">Reference proteome</keyword>
<accession>A0ABS9BKR3</accession>
<name>A0ABS9BKR3_9BACT</name>